<keyword evidence="3" id="KW-0812">Transmembrane</keyword>
<dbReference type="Proteomes" id="UP000276133">
    <property type="component" value="Unassembled WGS sequence"/>
</dbReference>
<evidence type="ECO:0000256" key="6">
    <source>
        <dbReference type="SAM" id="MobiDB-lite"/>
    </source>
</evidence>
<evidence type="ECO:0000256" key="1">
    <source>
        <dbReference type="ARBA" id="ARBA00004211"/>
    </source>
</evidence>
<comment type="subcellular location">
    <subcellularLocation>
        <location evidence="1">Membrane</location>
        <topology evidence="1">Single-pass type IV membrane protein</topology>
    </subcellularLocation>
</comment>
<feature type="domain" description="MSP" evidence="7">
    <location>
        <begin position="98"/>
        <end position="218"/>
    </location>
</feature>
<dbReference type="InterPro" id="IPR016763">
    <property type="entry name" value="VAP"/>
</dbReference>
<sequence length="295" mass="33750">DTYKYTYIRDEHVIKPSIEAFQSVNEFEKYKSVEPVMHDRIEEENIEVNTIKIVPSKKDVTETSSTKSKRSSKASLLAPKNSFRHDESNSSNFFNNSLISISPGEEIEFNECDGKNDIIQHIQLKNNSKSSLAYKIKITSPDKFRVKPGTGIIPNSGSVQVMVNFLKDYHLSSNSHKDKFLILWTEVGEKVQTSELNDFWKQASLKKENIQDHKMKCVVKRPDESTVTENSNLSSEKNEIVAPNKASKILGDNVKLKIKPEETKSELNGPILKDETSFMNLKLFNLEKNVFFHLF</sequence>
<evidence type="ECO:0000313" key="9">
    <source>
        <dbReference type="Proteomes" id="UP000276133"/>
    </source>
</evidence>
<evidence type="ECO:0000256" key="3">
    <source>
        <dbReference type="ARBA" id="ARBA00022692"/>
    </source>
</evidence>
<dbReference type="OrthoDB" id="75724at2759"/>
<feature type="non-terminal residue" evidence="8">
    <location>
        <position position="1"/>
    </location>
</feature>
<organism evidence="8 9">
    <name type="scientific">Brachionus plicatilis</name>
    <name type="common">Marine rotifer</name>
    <name type="synonym">Brachionus muelleri</name>
    <dbReference type="NCBI Taxonomy" id="10195"/>
    <lineage>
        <taxon>Eukaryota</taxon>
        <taxon>Metazoa</taxon>
        <taxon>Spiralia</taxon>
        <taxon>Gnathifera</taxon>
        <taxon>Rotifera</taxon>
        <taxon>Eurotatoria</taxon>
        <taxon>Monogononta</taxon>
        <taxon>Pseudotrocha</taxon>
        <taxon>Ploima</taxon>
        <taxon>Brachionidae</taxon>
        <taxon>Brachionus</taxon>
    </lineage>
</organism>
<dbReference type="GO" id="GO:0061817">
    <property type="term" value="P:endoplasmic reticulum-plasma membrane tethering"/>
    <property type="evidence" value="ECO:0007669"/>
    <property type="project" value="TreeGrafter"/>
</dbReference>
<comment type="caution">
    <text evidence="8">The sequence shown here is derived from an EMBL/GenBank/DDBJ whole genome shotgun (WGS) entry which is preliminary data.</text>
</comment>
<comment type="similarity">
    <text evidence="2">Belongs to the VAMP-associated protein (VAP) (TC 9.B.17) family.</text>
</comment>
<dbReference type="PANTHER" id="PTHR10809">
    <property type="entry name" value="VESICLE-ASSOCIATED MEMBRANE PROTEIN-ASSOCIATED PROTEIN"/>
    <property type="match status" value="1"/>
</dbReference>
<dbReference type="PROSITE" id="PS50202">
    <property type="entry name" value="MSP"/>
    <property type="match status" value="1"/>
</dbReference>
<name>A0A3M7SJZ4_BRAPC</name>
<evidence type="ECO:0000256" key="2">
    <source>
        <dbReference type="ARBA" id="ARBA00008932"/>
    </source>
</evidence>
<dbReference type="Gene3D" id="2.60.40.10">
    <property type="entry name" value="Immunoglobulins"/>
    <property type="match status" value="1"/>
</dbReference>
<keyword evidence="4" id="KW-1133">Transmembrane helix</keyword>
<keyword evidence="9" id="KW-1185">Reference proteome</keyword>
<protein>
    <submittedName>
        <fullName evidence="8">Motile sperm domain-containing 2</fullName>
    </submittedName>
</protein>
<dbReference type="GO" id="GO:0090158">
    <property type="term" value="P:endoplasmic reticulum membrane organization"/>
    <property type="evidence" value="ECO:0007669"/>
    <property type="project" value="TreeGrafter"/>
</dbReference>
<accession>A0A3M7SJZ4</accession>
<dbReference type="PANTHER" id="PTHR10809:SF6">
    <property type="entry name" value="AT11025P-RELATED"/>
    <property type="match status" value="1"/>
</dbReference>
<dbReference type="STRING" id="10195.A0A3M7SJZ4"/>
<evidence type="ECO:0000259" key="7">
    <source>
        <dbReference type="PROSITE" id="PS50202"/>
    </source>
</evidence>
<dbReference type="InterPro" id="IPR000535">
    <property type="entry name" value="MSP_dom"/>
</dbReference>
<dbReference type="InterPro" id="IPR013783">
    <property type="entry name" value="Ig-like_fold"/>
</dbReference>
<dbReference type="GO" id="GO:0005789">
    <property type="term" value="C:endoplasmic reticulum membrane"/>
    <property type="evidence" value="ECO:0007669"/>
    <property type="project" value="InterPro"/>
</dbReference>
<evidence type="ECO:0000256" key="5">
    <source>
        <dbReference type="ARBA" id="ARBA00023136"/>
    </source>
</evidence>
<dbReference type="GO" id="GO:0005886">
    <property type="term" value="C:plasma membrane"/>
    <property type="evidence" value="ECO:0007669"/>
    <property type="project" value="TreeGrafter"/>
</dbReference>
<dbReference type="InterPro" id="IPR008962">
    <property type="entry name" value="PapD-like_sf"/>
</dbReference>
<dbReference type="EMBL" id="REGN01001250">
    <property type="protein sequence ID" value="RNA36025.1"/>
    <property type="molecule type" value="Genomic_DNA"/>
</dbReference>
<dbReference type="Pfam" id="PF00635">
    <property type="entry name" value="Motile_Sperm"/>
    <property type="match status" value="1"/>
</dbReference>
<evidence type="ECO:0000313" key="8">
    <source>
        <dbReference type="EMBL" id="RNA36025.1"/>
    </source>
</evidence>
<gene>
    <name evidence="8" type="ORF">BpHYR1_044136</name>
</gene>
<evidence type="ECO:0000256" key="4">
    <source>
        <dbReference type="ARBA" id="ARBA00022989"/>
    </source>
</evidence>
<dbReference type="AlphaFoldDB" id="A0A3M7SJZ4"/>
<keyword evidence="5" id="KW-0472">Membrane</keyword>
<feature type="region of interest" description="Disordered" evidence="6">
    <location>
        <begin position="58"/>
        <end position="85"/>
    </location>
</feature>
<reference evidence="8 9" key="1">
    <citation type="journal article" date="2018" name="Sci. Rep.">
        <title>Genomic signatures of local adaptation to the degree of environmental predictability in rotifers.</title>
        <authorList>
            <person name="Franch-Gras L."/>
            <person name="Hahn C."/>
            <person name="Garcia-Roger E.M."/>
            <person name="Carmona M.J."/>
            <person name="Serra M."/>
            <person name="Gomez A."/>
        </authorList>
    </citation>
    <scope>NUCLEOTIDE SEQUENCE [LARGE SCALE GENOMIC DNA]</scope>
    <source>
        <strain evidence="8">HYR1</strain>
    </source>
</reference>
<dbReference type="SUPFAM" id="SSF49354">
    <property type="entry name" value="PapD-like"/>
    <property type="match status" value="1"/>
</dbReference>
<proteinExistence type="inferred from homology"/>